<dbReference type="Pfam" id="PF22937">
    <property type="entry name" value="PDXDC1-like_cen2"/>
    <property type="match status" value="1"/>
</dbReference>
<keyword evidence="4" id="KW-1185">Reference proteome</keyword>
<gene>
    <name evidence="3" type="ORF">GPUH_LOCUS12500</name>
</gene>
<name>A0A183DUV9_9BILA</name>
<dbReference type="AlphaFoldDB" id="A0A183DUV9"/>
<sequence>MKQLADALIITESTVAAKKLFKNIINNYPSLALAPVRKWAGVGALCYVPSIVRETPMDEWNAKQRQQVSYLNLELVHSLRSVDTAFSTGESSEYGVSCVKFGMLSDEKDLTDLVHLVAKRGKEIEHSQQYMDSLAEMIRRGIEAANEDLKRENDARLMQEGVMRQIPLMSSLVNWFSPLDKEVQNIKGRSFDLKTGEIQSTEVYYKHRLLNQPGGVTSQEPHHTVGRISSESSEKQEAQAPSRLMQNGEVEEGEDLDS</sequence>
<evidence type="ECO:0000259" key="2">
    <source>
        <dbReference type="Pfam" id="PF22937"/>
    </source>
</evidence>
<reference evidence="5" key="1">
    <citation type="submission" date="2016-06" db="UniProtKB">
        <authorList>
            <consortium name="WormBaseParasite"/>
        </authorList>
    </citation>
    <scope>IDENTIFICATION</scope>
</reference>
<dbReference type="Proteomes" id="UP000271098">
    <property type="component" value="Unassembled WGS sequence"/>
</dbReference>
<reference evidence="3 4" key="2">
    <citation type="submission" date="2018-11" db="EMBL/GenBank/DDBJ databases">
        <authorList>
            <consortium name="Pathogen Informatics"/>
        </authorList>
    </citation>
    <scope>NUCLEOTIDE SEQUENCE [LARGE SCALE GENOMIC DNA]</scope>
</reference>
<evidence type="ECO:0000313" key="3">
    <source>
        <dbReference type="EMBL" id="VDN20561.1"/>
    </source>
</evidence>
<feature type="domain" description="PDXDC1-like third" evidence="2">
    <location>
        <begin position="21"/>
        <end position="129"/>
    </location>
</feature>
<evidence type="ECO:0000313" key="5">
    <source>
        <dbReference type="WBParaSite" id="GPUH_0001251401-mRNA-1"/>
    </source>
</evidence>
<accession>A0A183DUV9</accession>
<dbReference type="WBParaSite" id="GPUH_0001251401-mRNA-1">
    <property type="protein sequence ID" value="GPUH_0001251401-mRNA-1"/>
    <property type="gene ID" value="GPUH_0001251401"/>
</dbReference>
<proteinExistence type="predicted"/>
<evidence type="ECO:0000313" key="4">
    <source>
        <dbReference type="Proteomes" id="UP000271098"/>
    </source>
</evidence>
<evidence type="ECO:0000256" key="1">
    <source>
        <dbReference type="SAM" id="MobiDB-lite"/>
    </source>
</evidence>
<feature type="compositionally biased region" description="Acidic residues" evidence="1">
    <location>
        <begin position="249"/>
        <end position="258"/>
    </location>
</feature>
<dbReference type="OrthoDB" id="2161780at2759"/>
<dbReference type="EMBL" id="UYRT01079365">
    <property type="protein sequence ID" value="VDN20561.1"/>
    <property type="molecule type" value="Genomic_DNA"/>
</dbReference>
<protein>
    <submittedName>
        <fullName evidence="5">DUF3987 domain-containing protein</fullName>
    </submittedName>
</protein>
<feature type="region of interest" description="Disordered" evidence="1">
    <location>
        <begin position="212"/>
        <end position="258"/>
    </location>
</feature>
<organism evidence="5">
    <name type="scientific">Gongylonema pulchrum</name>
    <dbReference type="NCBI Taxonomy" id="637853"/>
    <lineage>
        <taxon>Eukaryota</taxon>
        <taxon>Metazoa</taxon>
        <taxon>Ecdysozoa</taxon>
        <taxon>Nematoda</taxon>
        <taxon>Chromadorea</taxon>
        <taxon>Rhabditida</taxon>
        <taxon>Spirurina</taxon>
        <taxon>Spiruromorpha</taxon>
        <taxon>Spiruroidea</taxon>
        <taxon>Gongylonematidae</taxon>
        <taxon>Gongylonema</taxon>
    </lineage>
</organism>
<dbReference type="InterPro" id="IPR055102">
    <property type="entry name" value="PDXDC1-like_3rd"/>
</dbReference>